<dbReference type="OrthoDB" id="9803467at2"/>
<dbReference type="InterPro" id="IPR001466">
    <property type="entry name" value="Beta-lactam-related"/>
</dbReference>
<accession>A0A2S4JH90</accession>
<dbReference type="AlphaFoldDB" id="A0A2S4JH90"/>
<proteinExistence type="predicted"/>
<comment type="caution">
    <text evidence="2">The sequence shown here is derived from an EMBL/GenBank/DDBJ whole genome shotgun (WGS) entry which is preliminary data.</text>
</comment>
<dbReference type="RefSeq" id="WP_103680893.1">
    <property type="nucleotide sequence ID" value="NZ_LPWH01000113.1"/>
</dbReference>
<protein>
    <submittedName>
        <fullName evidence="2">Serine hydrolase</fullName>
    </submittedName>
</protein>
<evidence type="ECO:0000259" key="1">
    <source>
        <dbReference type="Pfam" id="PF00144"/>
    </source>
</evidence>
<keyword evidence="2" id="KW-0378">Hydrolase</keyword>
<gene>
    <name evidence="2" type="ORF">AU468_11670</name>
</gene>
<dbReference type="Proteomes" id="UP000237350">
    <property type="component" value="Unassembled WGS sequence"/>
</dbReference>
<reference evidence="3" key="1">
    <citation type="submission" date="2015-12" db="EMBL/GenBank/DDBJ databases">
        <authorList>
            <person name="Lodha T.D."/>
            <person name="Chintalapati S."/>
            <person name="Chintalapati V.R."/>
            <person name="Sravanthi T."/>
        </authorList>
    </citation>
    <scope>NUCLEOTIDE SEQUENCE [LARGE SCALE GENOMIC DNA]</scope>
    <source>
        <strain evidence="3">JC133</strain>
    </source>
</reference>
<dbReference type="Pfam" id="PF00144">
    <property type="entry name" value="Beta-lactamase"/>
    <property type="match status" value="1"/>
</dbReference>
<feature type="domain" description="Beta-lactamase-related" evidence="1">
    <location>
        <begin position="46"/>
        <end position="340"/>
    </location>
</feature>
<dbReference type="PANTHER" id="PTHR43283:SF7">
    <property type="entry name" value="BETA-LACTAMASE-RELATED DOMAIN-CONTAINING PROTEIN"/>
    <property type="match status" value="1"/>
</dbReference>
<evidence type="ECO:0000313" key="2">
    <source>
        <dbReference type="EMBL" id="POQ98902.1"/>
    </source>
</evidence>
<dbReference type="InterPro" id="IPR050789">
    <property type="entry name" value="Diverse_Enzym_Activities"/>
</dbReference>
<dbReference type="InterPro" id="IPR012338">
    <property type="entry name" value="Beta-lactam/transpept-like"/>
</dbReference>
<dbReference type="PANTHER" id="PTHR43283">
    <property type="entry name" value="BETA-LACTAMASE-RELATED"/>
    <property type="match status" value="1"/>
</dbReference>
<dbReference type="Gene3D" id="3.40.710.10">
    <property type="entry name" value="DD-peptidase/beta-lactamase superfamily"/>
    <property type="match status" value="1"/>
</dbReference>
<keyword evidence="3" id="KW-1185">Reference proteome</keyword>
<dbReference type="SUPFAM" id="SSF56601">
    <property type="entry name" value="beta-lactamase/transpeptidase-like"/>
    <property type="match status" value="1"/>
</dbReference>
<evidence type="ECO:0000313" key="3">
    <source>
        <dbReference type="Proteomes" id="UP000237350"/>
    </source>
</evidence>
<sequence length="358" mass="40277">MVQTVTEEIESFFRNQVQGDPTLKNAYLLVHSDTREIHLNLAEGPGEGTGVSPTQPVFMASVGKLFTSVILATLHEQGHLSFHDPVSRYLPPDLMRNLHVWRGRDYSASIQIRHLLNQTSGLPDNFSSLLRMAQADPTFAMSPREAIEWTTDNLKPRAVPGKRARYTDTNYHLLGLIVEHLCEEPFHAVLKRLVFDPANMKAAYMLHYSQPATPAPSPEAGFYIGSTRLNELKALAGIDFAGGGVVAPMEDLLAFMKALTGYHLVSRDTLEIMKNDDARLYPGFDYGYGIWKVRPIPLLMPARYRSWGVLGATGAYMFYHPELDTYLIGSFNSTSWQKRSVRFMFRVIDLLSKPAQKE</sequence>
<name>A0A2S4JH90_9SPIO</name>
<dbReference type="EMBL" id="LPWH01000113">
    <property type="protein sequence ID" value="POQ98902.1"/>
    <property type="molecule type" value="Genomic_DNA"/>
</dbReference>
<dbReference type="GO" id="GO:0016787">
    <property type="term" value="F:hydrolase activity"/>
    <property type="evidence" value="ECO:0007669"/>
    <property type="project" value="UniProtKB-KW"/>
</dbReference>
<organism evidence="2 3">
    <name type="scientific">Alkalispirochaeta sphaeroplastigenens</name>
    <dbReference type="NCBI Taxonomy" id="1187066"/>
    <lineage>
        <taxon>Bacteria</taxon>
        <taxon>Pseudomonadati</taxon>
        <taxon>Spirochaetota</taxon>
        <taxon>Spirochaetia</taxon>
        <taxon>Spirochaetales</taxon>
        <taxon>Spirochaetaceae</taxon>
        <taxon>Alkalispirochaeta</taxon>
    </lineage>
</organism>